<accession>A0A0S4LAH3</accession>
<dbReference type="Proteomes" id="UP000199032">
    <property type="component" value="Unassembled WGS sequence"/>
</dbReference>
<protein>
    <submittedName>
        <fullName evidence="1">Uncharacterized protein</fullName>
    </submittedName>
</protein>
<dbReference type="EMBL" id="CZQA01000001">
    <property type="protein sequence ID" value="CUS33632.1"/>
    <property type="molecule type" value="Genomic_DNA"/>
</dbReference>
<reference evidence="1 2" key="1">
    <citation type="submission" date="2015-10" db="EMBL/GenBank/DDBJ databases">
        <authorList>
            <person name="Gilbert D.G."/>
        </authorList>
    </citation>
    <scope>NUCLEOTIDE SEQUENCE [LARGE SCALE GENOMIC DNA]</scope>
    <source>
        <strain evidence="1">COMA1</strain>
    </source>
</reference>
<dbReference type="RefSeq" id="WP_090745205.1">
    <property type="nucleotide sequence ID" value="NZ_CZQA01000001.1"/>
</dbReference>
<evidence type="ECO:0000313" key="1">
    <source>
        <dbReference type="EMBL" id="CUS33632.1"/>
    </source>
</evidence>
<keyword evidence="2" id="KW-1185">Reference proteome</keyword>
<gene>
    <name evidence="1" type="ORF">COMA1_11264</name>
</gene>
<organism evidence="1 2">
    <name type="scientific">Candidatus Nitrospira nitrosa</name>
    <dbReference type="NCBI Taxonomy" id="1742972"/>
    <lineage>
        <taxon>Bacteria</taxon>
        <taxon>Pseudomonadati</taxon>
        <taxon>Nitrospirota</taxon>
        <taxon>Nitrospiria</taxon>
        <taxon>Nitrospirales</taxon>
        <taxon>Nitrospiraceae</taxon>
        <taxon>Nitrospira</taxon>
    </lineage>
</organism>
<evidence type="ECO:0000313" key="2">
    <source>
        <dbReference type="Proteomes" id="UP000199032"/>
    </source>
</evidence>
<dbReference type="STRING" id="1742972.COMA1_11264"/>
<dbReference type="AlphaFoldDB" id="A0A0S4LAH3"/>
<proteinExistence type="predicted"/>
<sequence>MLTAEVLDALGGLTAHVKSYAATLPSIVHLKAVPSGMKPSVEAMDSYEAIVSRAQRQSAGTPYKTLNESLVCSLEAFEQGNLIGAVQALLTVIDQLERMHRDQEIKAGRMDEKRLTEYRVVLRKVLPGNQPELAETGRGL</sequence>
<dbReference type="OrthoDB" id="9792928at2"/>
<name>A0A0S4LAH3_9BACT</name>